<dbReference type="Proteomes" id="UP000054466">
    <property type="component" value="Unassembled WGS sequence"/>
</dbReference>
<evidence type="ECO:0000313" key="8">
    <source>
        <dbReference type="Proteomes" id="UP000054466"/>
    </source>
</evidence>
<organism evidence="7 8">
    <name type="scientific">Cladophialophora immunda</name>
    <dbReference type="NCBI Taxonomy" id="569365"/>
    <lineage>
        <taxon>Eukaryota</taxon>
        <taxon>Fungi</taxon>
        <taxon>Dikarya</taxon>
        <taxon>Ascomycota</taxon>
        <taxon>Pezizomycotina</taxon>
        <taxon>Eurotiomycetes</taxon>
        <taxon>Chaetothyriomycetidae</taxon>
        <taxon>Chaetothyriales</taxon>
        <taxon>Herpotrichiellaceae</taxon>
        <taxon>Cladophialophora</taxon>
    </lineage>
</organism>
<evidence type="ECO:0000256" key="3">
    <source>
        <dbReference type="ARBA" id="ARBA00022692"/>
    </source>
</evidence>
<dbReference type="Pfam" id="PF04117">
    <property type="entry name" value="Mpv17_PMP22"/>
    <property type="match status" value="1"/>
</dbReference>
<evidence type="ECO:0000256" key="6">
    <source>
        <dbReference type="RuleBase" id="RU363053"/>
    </source>
</evidence>
<keyword evidence="3" id="KW-0812">Transmembrane</keyword>
<dbReference type="AlphaFoldDB" id="A0A0D2CYP3"/>
<dbReference type="PANTHER" id="PTHR11266:SF80">
    <property type="entry name" value="PEROXISOMAL MEMBRANE PROTEIN 2"/>
    <property type="match status" value="1"/>
</dbReference>
<name>A0A0D2CYP3_9EURO</name>
<dbReference type="STRING" id="569365.A0A0D2CYP3"/>
<evidence type="ECO:0000256" key="4">
    <source>
        <dbReference type="ARBA" id="ARBA00022989"/>
    </source>
</evidence>
<proteinExistence type="inferred from homology"/>
<dbReference type="GeneID" id="27347541"/>
<accession>A0A0D2CYP3</accession>
<dbReference type="OrthoDB" id="10267969at2759"/>
<evidence type="ECO:0000256" key="5">
    <source>
        <dbReference type="ARBA" id="ARBA00023136"/>
    </source>
</evidence>
<evidence type="ECO:0000256" key="1">
    <source>
        <dbReference type="ARBA" id="ARBA00004141"/>
    </source>
</evidence>
<dbReference type="InterPro" id="IPR007248">
    <property type="entry name" value="Mpv17_PMP22"/>
</dbReference>
<dbReference type="EMBL" id="KN847043">
    <property type="protein sequence ID" value="KIW28709.1"/>
    <property type="molecule type" value="Genomic_DNA"/>
</dbReference>
<dbReference type="PANTHER" id="PTHR11266">
    <property type="entry name" value="PEROXISOMAL MEMBRANE PROTEIN 2, PXMP2 MPV17"/>
    <property type="match status" value="1"/>
</dbReference>
<dbReference type="VEuPathDB" id="FungiDB:PV07_08347"/>
<keyword evidence="5" id="KW-0472">Membrane</keyword>
<dbReference type="RefSeq" id="XP_016248925.1">
    <property type="nucleotide sequence ID" value="XM_016395506.1"/>
</dbReference>
<comment type="similarity">
    <text evidence="2 6">Belongs to the peroxisomal membrane protein PXMP2/4 family.</text>
</comment>
<comment type="subcellular location">
    <subcellularLocation>
        <location evidence="1">Membrane</location>
        <topology evidence="1">Multi-pass membrane protein</topology>
    </subcellularLocation>
</comment>
<evidence type="ECO:0000313" key="7">
    <source>
        <dbReference type="EMBL" id="KIW28709.1"/>
    </source>
</evidence>
<gene>
    <name evidence="7" type="ORF">PV07_08347</name>
</gene>
<evidence type="ECO:0000256" key="2">
    <source>
        <dbReference type="ARBA" id="ARBA00006824"/>
    </source>
</evidence>
<dbReference type="HOGENOM" id="CLU_049109_3_2_1"/>
<sequence length="200" mass="22471">MPSIVSVTIQSAILKAAANLTAQTLTSWDTQSPAPVNWTRVVEFAVFGIVSAPLASLWQQFLEDSFPGQYKVDPGDSRTDLTNDTIKNPAEAGEKAQRTPGLNWRNIFIKLILDQTIGQILINVTFLICTNSARLQNWSSLVEEIQLRISGIIWASWKVWPWVAVVNFIWVPVEWRVLLASLVGFGWNIFLSILSMREKT</sequence>
<protein>
    <submittedName>
        <fullName evidence="7">Uncharacterized protein</fullName>
    </submittedName>
</protein>
<keyword evidence="8" id="KW-1185">Reference proteome</keyword>
<reference evidence="7 8" key="1">
    <citation type="submission" date="2015-01" db="EMBL/GenBank/DDBJ databases">
        <title>The Genome Sequence of Cladophialophora immunda CBS83496.</title>
        <authorList>
            <consortium name="The Broad Institute Genomics Platform"/>
            <person name="Cuomo C."/>
            <person name="de Hoog S."/>
            <person name="Gorbushina A."/>
            <person name="Stielow B."/>
            <person name="Teixiera M."/>
            <person name="Abouelleil A."/>
            <person name="Chapman S.B."/>
            <person name="Priest M."/>
            <person name="Young S.K."/>
            <person name="Wortman J."/>
            <person name="Nusbaum C."/>
            <person name="Birren B."/>
        </authorList>
    </citation>
    <scope>NUCLEOTIDE SEQUENCE [LARGE SCALE GENOMIC DNA]</scope>
    <source>
        <strain evidence="7 8">CBS 83496</strain>
    </source>
</reference>
<dbReference type="GO" id="GO:0005778">
    <property type="term" value="C:peroxisomal membrane"/>
    <property type="evidence" value="ECO:0007669"/>
    <property type="project" value="TreeGrafter"/>
</dbReference>
<keyword evidence="4" id="KW-1133">Transmembrane helix</keyword>